<sequence>MERSMKTLMKMGLSTALVLALGACATSSPDVIQRGDAQRMSQVQDGVLLSIRTVTVDGSQSGIGAAVGGVTGAVAGASRGAGGGESQVIGLLVGVAGAVAGNTIERMATREEANELLIQLKGGERRAIVQAKGSETLVPGDSVIIVTTGGKVRVTKAPK</sequence>
<dbReference type="STRING" id="28066.RF819_06365"/>
<organism evidence="2 3">
    <name type="scientific">Rhodoferax fermentans</name>
    <dbReference type="NCBI Taxonomy" id="28066"/>
    <lineage>
        <taxon>Bacteria</taxon>
        <taxon>Pseudomonadati</taxon>
        <taxon>Pseudomonadota</taxon>
        <taxon>Betaproteobacteria</taxon>
        <taxon>Burkholderiales</taxon>
        <taxon>Comamonadaceae</taxon>
        <taxon>Rhodoferax</taxon>
    </lineage>
</organism>
<reference evidence="2 3" key="1">
    <citation type="submission" date="2017-01" db="EMBL/GenBank/DDBJ databases">
        <title>Genome sequencing of Rhodoferax fermentans JCM 7819.</title>
        <authorList>
            <person name="Kim Y.J."/>
            <person name="Farh M.E.-A."/>
            <person name="Yang D.-C."/>
        </authorList>
    </citation>
    <scope>NUCLEOTIDE SEQUENCE [LARGE SCALE GENOMIC DNA]</scope>
    <source>
        <strain evidence="2 3">JCM 7819</strain>
    </source>
</reference>
<gene>
    <name evidence="2" type="ORF">RF819_06365</name>
</gene>
<evidence type="ECO:0008006" key="4">
    <source>
        <dbReference type="Google" id="ProtNLM"/>
    </source>
</evidence>
<protein>
    <recommendedName>
        <fullName evidence="4">Glycine zipper 2TM domain-containing protein</fullName>
    </recommendedName>
</protein>
<name>A0A1T1AR09_RHOFE</name>
<dbReference type="AlphaFoldDB" id="A0A1T1AR09"/>
<proteinExistence type="predicted"/>
<dbReference type="EMBL" id="MTJN01000002">
    <property type="protein sequence ID" value="OOV06398.1"/>
    <property type="molecule type" value="Genomic_DNA"/>
</dbReference>
<evidence type="ECO:0000313" key="2">
    <source>
        <dbReference type="EMBL" id="OOV06398.1"/>
    </source>
</evidence>
<accession>A0A1T1AR09</accession>
<comment type="caution">
    <text evidence="2">The sequence shown here is derived from an EMBL/GenBank/DDBJ whole genome shotgun (WGS) entry which is preliminary data.</text>
</comment>
<dbReference type="PROSITE" id="PS51257">
    <property type="entry name" value="PROKAR_LIPOPROTEIN"/>
    <property type="match status" value="1"/>
</dbReference>
<evidence type="ECO:0000313" key="3">
    <source>
        <dbReference type="Proteomes" id="UP000190750"/>
    </source>
</evidence>
<feature type="signal peptide" evidence="1">
    <location>
        <begin position="1"/>
        <end position="25"/>
    </location>
</feature>
<dbReference type="Proteomes" id="UP000190750">
    <property type="component" value="Unassembled WGS sequence"/>
</dbReference>
<evidence type="ECO:0000256" key="1">
    <source>
        <dbReference type="SAM" id="SignalP"/>
    </source>
</evidence>
<feature type="chain" id="PRO_5013091807" description="Glycine zipper 2TM domain-containing protein" evidence="1">
    <location>
        <begin position="26"/>
        <end position="159"/>
    </location>
</feature>
<keyword evidence="1" id="KW-0732">Signal</keyword>
<keyword evidence="3" id="KW-1185">Reference proteome</keyword>